<accession>A0A7Z1AX87</accession>
<sequence length="217" mass="22853">MLDQVGGDDHALLCVAAGLGIAGIRAGAPELAWSADSADLRTAFGTGPLRVSTDATDDPMAMTREVTQGFTQPVTEHARHAAFLLDLATDNRSTDGDHAHRRSDLVPAAVAVVTARRATGSWNERAARAINAVHDAVEREFGVEPSADNTRTADLAARPGRPDDLGGLASLAAESYFGSWSVETVQRLARRALGQNSTGADLTSQPVGFSSTFTSRW</sequence>
<dbReference type="AlphaFoldDB" id="A0A7Z1AX87"/>
<evidence type="ECO:0000313" key="3">
    <source>
        <dbReference type="Proteomes" id="UP000185696"/>
    </source>
</evidence>
<evidence type="ECO:0000313" key="2">
    <source>
        <dbReference type="EMBL" id="OLF07416.1"/>
    </source>
</evidence>
<gene>
    <name evidence="2" type="ORF">BLA60_28065</name>
</gene>
<reference evidence="2 3" key="1">
    <citation type="submission" date="2016-12" db="EMBL/GenBank/DDBJ databases">
        <title>The draft genome sequence of Actinophytocola xinjiangensis.</title>
        <authorList>
            <person name="Wang W."/>
            <person name="Yuan L."/>
        </authorList>
    </citation>
    <scope>NUCLEOTIDE SEQUENCE [LARGE SCALE GENOMIC DNA]</scope>
    <source>
        <strain evidence="2 3">CGMCC 4.4663</strain>
    </source>
</reference>
<dbReference type="Proteomes" id="UP000185696">
    <property type="component" value="Unassembled WGS sequence"/>
</dbReference>
<feature type="region of interest" description="Disordered" evidence="1">
    <location>
        <begin position="196"/>
        <end position="217"/>
    </location>
</feature>
<dbReference type="EMBL" id="MSIF01000016">
    <property type="protein sequence ID" value="OLF07416.1"/>
    <property type="molecule type" value="Genomic_DNA"/>
</dbReference>
<keyword evidence="3" id="KW-1185">Reference proteome</keyword>
<protein>
    <submittedName>
        <fullName evidence="2">Uncharacterized protein</fullName>
    </submittedName>
</protein>
<organism evidence="2 3">
    <name type="scientific">Actinophytocola xinjiangensis</name>
    <dbReference type="NCBI Taxonomy" id="485602"/>
    <lineage>
        <taxon>Bacteria</taxon>
        <taxon>Bacillati</taxon>
        <taxon>Actinomycetota</taxon>
        <taxon>Actinomycetes</taxon>
        <taxon>Pseudonocardiales</taxon>
        <taxon>Pseudonocardiaceae</taxon>
    </lineage>
</organism>
<evidence type="ECO:0000256" key="1">
    <source>
        <dbReference type="SAM" id="MobiDB-lite"/>
    </source>
</evidence>
<comment type="caution">
    <text evidence="2">The sequence shown here is derived from an EMBL/GenBank/DDBJ whole genome shotgun (WGS) entry which is preliminary data.</text>
</comment>
<name>A0A7Z1AX87_9PSEU</name>
<proteinExistence type="predicted"/>